<evidence type="ECO:0000256" key="3">
    <source>
        <dbReference type="ARBA" id="ARBA00022563"/>
    </source>
</evidence>
<evidence type="ECO:0000256" key="5">
    <source>
        <dbReference type="ARBA" id="ARBA00022755"/>
    </source>
</evidence>
<evidence type="ECO:0000256" key="8">
    <source>
        <dbReference type="ARBA" id="ARBA00023002"/>
    </source>
</evidence>
<dbReference type="InterPro" id="IPR000672">
    <property type="entry name" value="THF_DH/CycHdrlase"/>
</dbReference>
<dbReference type="EC" id="3.5.4.9" evidence="12"/>
<dbReference type="GO" id="GO:0005829">
    <property type="term" value="C:cytosol"/>
    <property type="evidence" value="ECO:0007669"/>
    <property type="project" value="TreeGrafter"/>
</dbReference>
<dbReference type="GO" id="GO:0004488">
    <property type="term" value="F:methylenetetrahydrofolate dehydrogenase (NADP+) activity"/>
    <property type="evidence" value="ECO:0007669"/>
    <property type="project" value="UniProtKB-UniRule"/>
</dbReference>
<dbReference type="Proteomes" id="UP001164632">
    <property type="component" value="Chromosome"/>
</dbReference>
<keyword evidence="10 12" id="KW-0486">Methionine biosynthesis</keyword>
<dbReference type="SUPFAM" id="SSF51735">
    <property type="entry name" value="NAD(P)-binding Rossmann-fold domains"/>
    <property type="match status" value="1"/>
</dbReference>
<comment type="catalytic activity">
    <reaction evidence="12">
        <text>(6R)-5,10-methenyltetrahydrofolate + H2O = (6R)-10-formyltetrahydrofolate + H(+)</text>
        <dbReference type="Rhea" id="RHEA:23700"/>
        <dbReference type="ChEBI" id="CHEBI:15377"/>
        <dbReference type="ChEBI" id="CHEBI:15378"/>
        <dbReference type="ChEBI" id="CHEBI:57455"/>
        <dbReference type="ChEBI" id="CHEBI:195366"/>
        <dbReference type="EC" id="3.5.4.9"/>
    </reaction>
</comment>
<feature type="domain" description="Tetrahydrofolate dehydrogenase/cyclohydrolase catalytic" evidence="13">
    <location>
        <begin position="10"/>
        <end position="124"/>
    </location>
</feature>
<accession>A0AA47E577</accession>
<dbReference type="Pfam" id="PF00763">
    <property type="entry name" value="THF_DHG_CYH"/>
    <property type="match status" value="1"/>
</dbReference>
<dbReference type="GO" id="GO:0004477">
    <property type="term" value="F:methenyltetrahydrofolate cyclohydrolase activity"/>
    <property type="evidence" value="ECO:0007669"/>
    <property type="project" value="UniProtKB-UniRule"/>
</dbReference>
<feature type="binding site" evidence="12">
    <location>
        <position position="235"/>
    </location>
    <ligand>
        <name>NADP(+)</name>
        <dbReference type="ChEBI" id="CHEBI:58349"/>
    </ligand>
</feature>
<organism evidence="15 16">
    <name type="scientific">Stutzerimonas frequens</name>
    <dbReference type="NCBI Taxonomy" id="2968969"/>
    <lineage>
        <taxon>Bacteria</taxon>
        <taxon>Pseudomonadati</taxon>
        <taxon>Pseudomonadota</taxon>
        <taxon>Gammaproteobacteria</taxon>
        <taxon>Pseudomonadales</taxon>
        <taxon>Pseudomonadaceae</taxon>
        <taxon>Stutzerimonas</taxon>
    </lineage>
</organism>
<comment type="catalytic activity">
    <reaction evidence="12">
        <text>(6R)-5,10-methylene-5,6,7,8-tetrahydrofolate + NADP(+) = (6R)-5,10-methenyltetrahydrofolate + NADPH</text>
        <dbReference type="Rhea" id="RHEA:22812"/>
        <dbReference type="ChEBI" id="CHEBI:15636"/>
        <dbReference type="ChEBI" id="CHEBI:57455"/>
        <dbReference type="ChEBI" id="CHEBI:57783"/>
        <dbReference type="ChEBI" id="CHEBI:58349"/>
        <dbReference type="EC" id="1.5.1.5"/>
    </reaction>
</comment>
<sequence length="307" mass="32118">MNSPTCDKLIDGKAVSAKVLAEVAADVALLTAEGIQPALAVVLVGDDPASHVYVRNKVLRAGEVGIRSLEHRLPAEASAEQVLALIAELNADPQVHGILVQLPLPAHIDETRVLQAIDPAKDVDGFHSENVGGLSQGRDVLTPCTPAGCMRLLHDTLGDLRGKHAVVIGRSNIVGKPMAALLLQADCTVSVLHSRSQDPQRLCRQADIVVAAVGRPRMIDASWLKPGAVVIDVGINRIEEDGRTRLVGDVDYASALPVASAITPVPGGVGPMTIAMLMQNTLTAARQQRSQAPAATAAEEAACRSAC</sequence>
<proteinExistence type="inferred from homology"/>
<comment type="caution">
    <text evidence="12">Lacks conserved residue(s) required for the propagation of feature annotation.</text>
</comment>
<keyword evidence="6 12" id="KW-0378">Hydrolase</keyword>
<evidence type="ECO:0000256" key="12">
    <source>
        <dbReference type="HAMAP-Rule" id="MF_01576"/>
    </source>
</evidence>
<keyword evidence="9 12" id="KW-0368">Histidine biosynthesis</keyword>
<evidence type="ECO:0000256" key="10">
    <source>
        <dbReference type="ARBA" id="ARBA00023167"/>
    </source>
</evidence>
<evidence type="ECO:0000256" key="4">
    <source>
        <dbReference type="ARBA" id="ARBA00022605"/>
    </source>
</evidence>
<dbReference type="InterPro" id="IPR046346">
    <property type="entry name" value="Aminoacid_DH-like_N_sf"/>
</dbReference>
<evidence type="ECO:0000313" key="15">
    <source>
        <dbReference type="EMBL" id="WAE54203.1"/>
    </source>
</evidence>
<gene>
    <name evidence="12 15" type="primary">folD</name>
    <name evidence="15" type="ORF">OSV15_08595</name>
</gene>
<evidence type="ECO:0000256" key="11">
    <source>
        <dbReference type="ARBA" id="ARBA00023268"/>
    </source>
</evidence>
<dbReference type="NCBIfam" id="NF008058">
    <property type="entry name" value="PRK10792.1"/>
    <property type="match status" value="1"/>
</dbReference>
<comment type="similarity">
    <text evidence="12">Belongs to the tetrahydrofolate dehydrogenase/cyclohydrolase family.</text>
</comment>
<evidence type="ECO:0000256" key="6">
    <source>
        <dbReference type="ARBA" id="ARBA00022801"/>
    </source>
</evidence>
<dbReference type="SUPFAM" id="SSF53223">
    <property type="entry name" value="Aminoacid dehydrogenase-like, N-terminal domain"/>
    <property type="match status" value="1"/>
</dbReference>
<dbReference type="GO" id="GO:0009086">
    <property type="term" value="P:methionine biosynthetic process"/>
    <property type="evidence" value="ECO:0007669"/>
    <property type="project" value="UniProtKB-KW"/>
</dbReference>
<dbReference type="InterPro" id="IPR020631">
    <property type="entry name" value="THF_DH/CycHdrlase_NAD-bd_dom"/>
</dbReference>
<evidence type="ECO:0000313" key="16">
    <source>
        <dbReference type="Proteomes" id="UP001164632"/>
    </source>
</evidence>
<evidence type="ECO:0000256" key="7">
    <source>
        <dbReference type="ARBA" id="ARBA00022857"/>
    </source>
</evidence>
<dbReference type="GO" id="GO:0006164">
    <property type="term" value="P:purine nucleotide biosynthetic process"/>
    <property type="evidence" value="ECO:0007669"/>
    <property type="project" value="UniProtKB-KW"/>
</dbReference>
<feature type="domain" description="Tetrahydrofolate dehydrogenase/cyclohydrolase NAD(P)-binding" evidence="14">
    <location>
        <begin position="143"/>
        <end position="288"/>
    </location>
</feature>
<keyword evidence="4 12" id="KW-0028">Amino-acid biosynthesis</keyword>
<comment type="subunit">
    <text evidence="2 12">Homodimer.</text>
</comment>
<dbReference type="Gene3D" id="3.40.50.10860">
    <property type="entry name" value="Leucine Dehydrogenase, chain A, domain 1"/>
    <property type="match status" value="1"/>
</dbReference>
<protein>
    <recommendedName>
        <fullName evidence="12">Bifunctional protein FolD</fullName>
    </recommendedName>
    <domain>
        <recommendedName>
            <fullName evidence="12">Methylenetetrahydrofolate dehydrogenase</fullName>
            <ecNumber evidence="12">1.5.1.5</ecNumber>
        </recommendedName>
    </domain>
    <domain>
        <recommendedName>
            <fullName evidence="12">Methenyltetrahydrofolate cyclohydrolase</fullName>
            <ecNumber evidence="12">3.5.4.9</ecNumber>
        </recommendedName>
    </domain>
</protein>
<keyword evidence="5 12" id="KW-0658">Purine biosynthesis</keyword>
<dbReference type="NCBIfam" id="NF010790">
    <property type="entry name" value="PRK14194.1"/>
    <property type="match status" value="1"/>
</dbReference>
<dbReference type="GO" id="GO:0035999">
    <property type="term" value="P:tetrahydrofolate interconversion"/>
    <property type="evidence" value="ECO:0007669"/>
    <property type="project" value="UniProtKB-UniRule"/>
</dbReference>
<dbReference type="Pfam" id="PF02882">
    <property type="entry name" value="THF_DHG_CYH_C"/>
    <property type="match status" value="1"/>
</dbReference>
<keyword evidence="7 12" id="KW-0521">NADP</keyword>
<dbReference type="CDD" id="cd01080">
    <property type="entry name" value="NAD_bind_m-THF_DH_Cyclohyd"/>
    <property type="match status" value="1"/>
</dbReference>
<dbReference type="NCBIfam" id="NF010783">
    <property type="entry name" value="PRK14186.1"/>
    <property type="match status" value="1"/>
</dbReference>
<evidence type="ECO:0000256" key="2">
    <source>
        <dbReference type="ARBA" id="ARBA00011738"/>
    </source>
</evidence>
<keyword evidence="8 12" id="KW-0560">Oxidoreductase</keyword>
<dbReference type="HAMAP" id="MF_01576">
    <property type="entry name" value="THF_DHG_CYH"/>
    <property type="match status" value="1"/>
</dbReference>
<dbReference type="GO" id="GO:0000105">
    <property type="term" value="P:L-histidine biosynthetic process"/>
    <property type="evidence" value="ECO:0007669"/>
    <property type="project" value="UniProtKB-KW"/>
</dbReference>
<evidence type="ECO:0000256" key="9">
    <source>
        <dbReference type="ARBA" id="ARBA00023102"/>
    </source>
</evidence>
<dbReference type="InterPro" id="IPR020630">
    <property type="entry name" value="THF_DH/CycHdrlase_cat_dom"/>
</dbReference>
<dbReference type="PANTHER" id="PTHR48099:SF5">
    <property type="entry name" value="C-1-TETRAHYDROFOLATE SYNTHASE, CYTOPLASMIC"/>
    <property type="match status" value="1"/>
</dbReference>
<dbReference type="InterPro" id="IPR020867">
    <property type="entry name" value="THF_DH/CycHdrlase_CS"/>
</dbReference>
<evidence type="ECO:0000259" key="13">
    <source>
        <dbReference type="Pfam" id="PF00763"/>
    </source>
</evidence>
<dbReference type="NCBIfam" id="NF010785">
    <property type="entry name" value="PRK14188.1"/>
    <property type="match status" value="1"/>
</dbReference>
<dbReference type="InterPro" id="IPR036291">
    <property type="entry name" value="NAD(P)-bd_dom_sf"/>
</dbReference>
<dbReference type="PROSITE" id="PS00767">
    <property type="entry name" value="THF_DHG_CYH_2"/>
    <property type="match status" value="1"/>
</dbReference>
<evidence type="ECO:0000259" key="14">
    <source>
        <dbReference type="Pfam" id="PF02882"/>
    </source>
</evidence>
<dbReference type="Gene3D" id="3.40.50.720">
    <property type="entry name" value="NAD(P)-binding Rossmann-like Domain"/>
    <property type="match status" value="1"/>
</dbReference>
<keyword evidence="3 12" id="KW-0554">One-carbon metabolism</keyword>
<dbReference type="RefSeq" id="WP_267932504.1">
    <property type="nucleotide sequence ID" value="NZ_CP113257.1"/>
</dbReference>
<dbReference type="FunFam" id="3.40.50.10860:FF:000005">
    <property type="entry name" value="C-1-tetrahydrofolate synthase, cytoplasmic, putative"/>
    <property type="match status" value="1"/>
</dbReference>
<dbReference type="PRINTS" id="PR00085">
    <property type="entry name" value="THFDHDRGNASE"/>
</dbReference>
<evidence type="ECO:0000256" key="1">
    <source>
        <dbReference type="ARBA" id="ARBA00004777"/>
    </source>
</evidence>
<dbReference type="FunFam" id="3.40.50.720:FF:000006">
    <property type="entry name" value="Bifunctional protein FolD"/>
    <property type="match status" value="1"/>
</dbReference>
<dbReference type="EC" id="1.5.1.5" evidence="12"/>
<reference evidence="15" key="1">
    <citation type="submission" date="2022-11" db="EMBL/GenBank/DDBJ databases">
        <title>Genomic of Pseudomonas TF18.</title>
        <authorList>
            <person name="Liu T."/>
        </authorList>
    </citation>
    <scope>NUCLEOTIDE SEQUENCE</scope>
    <source>
        <strain evidence="15">TF18</strain>
    </source>
</reference>
<comment type="pathway">
    <text evidence="1 12">One-carbon metabolism; tetrahydrofolate interconversion.</text>
</comment>
<dbReference type="AlphaFoldDB" id="A0AA47E577"/>
<comment type="function">
    <text evidence="12">Catalyzes the oxidation of 5,10-methylenetetrahydrofolate to 5,10-methenyltetrahydrofolate and then the hydrolysis of 5,10-methenyltetrahydrofolate to 10-formyltetrahydrofolate.</text>
</comment>
<dbReference type="PANTHER" id="PTHR48099">
    <property type="entry name" value="C-1-TETRAHYDROFOLATE SYNTHASE, CYTOPLASMIC-RELATED"/>
    <property type="match status" value="1"/>
</dbReference>
<feature type="binding site" evidence="12">
    <location>
        <begin position="169"/>
        <end position="171"/>
    </location>
    <ligand>
        <name>NADP(+)</name>
        <dbReference type="ChEBI" id="CHEBI:58349"/>
    </ligand>
</feature>
<name>A0AA47E577_9GAMM</name>
<keyword evidence="11 12" id="KW-0511">Multifunctional enzyme</keyword>
<dbReference type="EMBL" id="CP113257">
    <property type="protein sequence ID" value="WAE54203.1"/>
    <property type="molecule type" value="Genomic_DNA"/>
</dbReference>